<name>A0A2P2PXF0_RHIMU</name>
<accession>A0A2P2PXF0</accession>
<evidence type="ECO:0000313" key="2">
    <source>
        <dbReference type="EMBL" id="MBX59427.1"/>
    </source>
</evidence>
<evidence type="ECO:0000256" key="1">
    <source>
        <dbReference type="SAM" id="MobiDB-lite"/>
    </source>
</evidence>
<sequence>MTYHNRTSTFNPQKSSHRRKKKI</sequence>
<dbReference type="EMBL" id="GGEC01078943">
    <property type="protein sequence ID" value="MBX59427.1"/>
    <property type="molecule type" value="Transcribed_RNA"/>
</dbReference>
<protein>
    <submittedName>
        <fullName evidence="2">Uncharacterized protein</fullName>
    </submittedName>
</protein>
<feature type="compositionally biased region" description="Polar residues" evidence="1">
    <location>
        <begin position="1"/>
        <end position="14"/>
    </location>
</feature>
<proteinExistence type="predicted"/>
<feature type="region of interest" description="Disordered" evidence="1">
    <location>
        <begin position="1"/>
        <end position="23"/>
    </location>
</feature>
<reference evidence="2" key="1">
    <citation type="submission" date="2018-02" db="EMBL/GenBank/DDBJ databases">
        <title>Rhizophora mucronata_Transcriptome.</title>
        <authorList>
            <person name="Meera S.P."/>
            <person name="Sreeshan A."/>
            <person name="Augustine A."/>
        </authorList>
    </citation>
    <scope>NUCLEOTIDE SEQUENCE</scope>
    <source>
        <tissue evidence="2">Leaf</tissue>
    </source>
</reference>
<dbReference type="AlphaFoldDB" id="A0A2P2PXF0"/>
<organism evidence="2">
    <name type="scientific">Rhizophora mucronata</name>
    <name type="common">Asiatic mangrove</name>
    <dbReference type="NCBI Taxonomy" id="61149"/>
    <lineage>
        <taxon>Eukaryota</taxon>
        <taxon>Viridiplantae</taxon>
        <taxon>Streptophyta</taxon>
        <taxon>Embryophyta</taxon>
        <taxon>Tracheophyta</taxon>
        <taxon>Spermatophyta</taxon>
        <taxon>Magnoliopsida</taxon>
        <taxon>eudicotyledons</taxon>
        <taxon>Gunneridae</taxon>
        <taxon>Pentapetalae</taxon>
        <taxon>rosids</taxon>
        <taxon>fabids</taxon>
        <taxon>Malpighiales</taxon>
        <taxon>Rhizophoraceae</taxon>
        <taxon>Rhizophora</taxon>
    </lineage>
</organism>